<organism evidence="1 2">
    <name type="scientific">Purpureocillium lilacinum</name>
    <name type="common">Paecilomyces lilacinus</name>
    <dbReference type="NCBI Taxonomy" id="33203"/>
    <lineage>
        <taxon>Eukaryota</taxon>
        <taxon>Fungi</taxon>
        <taxon>Dikarya</taxon>
        <taxon>Ascomycota</taxon>
        <taxon>Pezizomycotina</taxon>
        <taxon>Sordariomycetes</taxon>
        <taxon>Hypocreomycetidae</taxon>
        <taxon>Hypocreales</taxon>
        <taxon>Ophiocordycipitaceae</taxon>
        <taxon>Purpureocillium</taxon>
    </lineage>
</organism>
<protein>
    <submittedName>
        <fullName evidence="1">Uncharacterized protein</fullName>
    </submittedName>
</protein>
<proteinExistence type="predicted"/>
<comment type="caution">
    <text evidence="1">The sequence shown here is derived from an EMBL/GenBank/DDBJ whole genome shotgun (WGS) entry which is preliminary data.</text>
</comment>
<sequence length="152" mass="17234">MQPPQDHNTEPPTRRPALCRRGTVAIARAPVGALNLLIPFWEMQRCFAVAFAEILPDVCRPRQNSLAVKAERPEVPAQRPGLIVAVSAALSDLEVANTYLQYHDGKRGCYKSCVREIWRQTGRIREQDPTPHCKDLASRREGGTRHRDTRKR</sequence>
<dbReference type="EMBL" id="JBGNUJ010000004">
    <property type="protein sequence ID" value="KAL3959835.1"/>
    <property type="molecule type" value="Genomic_DNA"/>
</dbReference>
<keyword evidence="2" id="KW-1185">Reference proteome</keyword>
<evidence type="ECO:0000313" key="2">
    <source>
        <dbReference type="Proteomes" id="UP001638806"/>
    </source>
</evidence>
<accession>A0ACC4DU02</accession>
<dbReference type="Proteomes" id="UP001638806">
    <property type="component" value="Unassembled WGS sequence"/>
</dbReference>
<name>A0ACC4DU02_PURLI</name>
<gene>
    <name evidence="1" type="ORF">ACCO45_004952</name>
</gene>
<reference evidence="1" key="1">
    <citation type="submission" date="2024-12" db="EMBL/GenBank/DDBJ databases">
        <title>Comparative genomics and development of molecular markers within Purpureocillium lilacinum and among Purpureocillium species.</title>
        <authorList>
            <person name="Yeh Z.-Y."/>
            <person name="Ni N.-T."/>
            <person name="Lo P.-H."/>
            <person name="Mushyakhwo K."/>
            <person name="Lin C.-F."/>
            <person name="Nai Y.-S."/>
        </authorList>
    </citation>
    <scope>NUCLEOTIDE SEQUENCE</scope>
    <source>
        <strain evidence="1">NCHU-NPUST-175</strain>
    </source>
</reference>
<evidence type="ECO:0000313" key="1">
    <source>
        <dbReference type="EMBL" id="KAL3959835.1"/>
    </source>
</evidence>